<dbReference type="GO" id="GO:0006887">
    <property type="term" value="P:exocytosis"/>
    <property type="evidence" value="ECO:0007669"/>
    <property type="project" value="TreeGrafter"/>
</dbReference>
<dbReference type="Gene3D" id="1.25.40.20">
    <property type="entry name" value="Ankyrin repeat-containing domain"/>
    <property type="match status" value="2"/>
</dbReference>
<dbReference type="InterPro" id="IPR001849">
    <property type="entry name" value="PH_domain"/>
</dbReference>
<dbReference type="Gene3D" id="2.30.29.30">
    <property type="entry name" value="Pleckstrin-homology domain (PH domain)/Phosphotyrosine-binding domain (PTB)"/>
    <property type="match status" value="1"/>
</dbReference>
<name>A0AB34KVZ1_9PEZI</name>
<feature type="compositionally biased region" description="Basic and acidic residues" evidence="8">
    <location>
        <begin position="697"/>
        <end position="729"/>
    </location>
</feature>
<dbReference type="FunFam" id="2.40.160.120:FF:000008">
    <property type="entry name" value="Oxysterol binding protein (Osh1)"/>
    <property type="match status" value="1"/>
</dbReference>
<dbReference type="GO" id="GO:0030011">
    <property type="term" value="P:maintenance of cell polarity"/>
    <property type="evidence" value="ECO:0007669"/>
    <property type="project" value="TreeGrafter"/>
</dbReference>
<feature type="compositionally biased region" description="Polar residues" evidence="8">
    <location>
        <begin position="536"/>
        <end position="551"/>
    </location>
</feature>
<feature type="region of interest" description="Disordered" evidence="8">
    <location>
        <begin position="697"/>
        <end position="763"/>
    </location>
</feature>
<dbReference type="PROSITE" id="PS50297">
    <property type="entry name" value="ANK_REP_REGION"/>
    <property type="match status" value="2"/>
</dbReference>
<dbReference type="InterPro" id="IPR018494">
    <property type="entry name" value="Oxysterol-bd_CS"/>
</dbReference>
<feature type="compositionally biased region" description="Polar residues" evidence="8">
    <location>
        <begin position="19"/>
        <end position="53"/>
    </location>
</feature>
<keyword evidence="5" id="KW-0446">Lipid-binding</keyword>
<feature type="compositionally biased region" description="Polar residues" evidence="8">
    <location>
        <begin position="84"/>
        <end position="95"/>
    </location>
</feature>
<evidence type="ECO:0000256" key="3">
    <source>
        <dbReference type="ARBA" id="ARBA00022553"/>
    </source>
</evidence>
<feature type="compositionally biased region" description="Polar residues" evidence="8">
    <location>
        <begin position="565"/>
        <end position="574"/>
    </location>
</feature>
<dbReference type="SUPFAM" id="SSF50729">
    <property type="entry name" value="PH domain-like"/>
    <property type="match status" value="1"/>
</dbReference>
<feature type="repeat" description="ANK" evidence="6">
    <location>
        <begin position="157"/>
        <end position="190"/>
    </location>
</feature>
<dbReference type="InterPro" id="IPR002110">
    <property type="entry name" value="Ankyrin_rpt"/>
</dbReference>
<feature type="repeat" description="ANK" evidence="6">
    <location>
        <begin position="299"/>
        <end position="331"/>
    </location>
</feature>
<keyword evidence="2" id="KW-0813">Transport</keyword>
<dbReference type="SMART" id="SM00248">
    <property type="entry name" value="ANK"/>
    <property type="match status" value="3"/>
</dbReference>
<evidence type="ECO:0000256" key="7">
    <source>
        <dbReference type="RuleBase" id="RU003844"/>
    </source>
</evidence>
<dbReference type="GO" id="GO:0032934">
    <property type="term" value="F:sterol binding"/>
    <property type="evidence" value="ECO:0007669"/>
    <property type="project" value="TreeGrafter"/>
</dbReference>
<dbReference type="PANTHER" id="PTHR10972">
    <property type="entry name" value="OXYSTEROL-BINDING PROTEIN-RELATED"/>
    <property type="match status" value="1"/>
</dbReference>
<evidence type="ECO:0000256" key="4">
    <source>
        <dbReference type="ARBA" id="ARBA00023055"/>
    </source>
</evidence>
<dbReference type="SMART" id="SM00233">
    <property type="entry name" value="PH"/>
    <property type="match status" value="1"/>
</dbReference>
<feature type="region of interest" description="Disordered" evidence="8">
    <location>
        <begin position="484"/>
        <end position="596"/>
    </location>
</feature>
<feature type="compositionally biased region" description="Polar residues" evidence="8">
    <location>
        <begin position="1"/>
        <end position="11"/>
    </location>
</feature>
<feature type="region of interest" description="Disordered" evidence="8">
    <location>
        <begin position="1"/>
        <end position="121"/>
    </location>
</feature>
<dbReference type="InterPro" id="IPR036770">
    <property type="entry name" value="Ankyrin_rpt-contain_sf"/>
</dbReference>
<comment type="caution">
    <text evidence="10">The sequence shown here is derived from an EMBL/GenBank/DDBJ whole genome shotgun (WGS) entry which is preliminary data.</text>
</comment>
<feature type="compositionally biased region" description="Acidic residues" evidence="8">
    <location>
        <begin position="577"/>
        <end position="587"/>
    </location>
</feature>
<keyword evidence="3" id="KW-0597">Phosphoprotein</keyword>
<evidence type="ECO:0000259" key="9">
    <source>
        <dbReference type="PROSITE" id="PS50003"/>
    </source>
</evidence>
<dbReference type="CDD" id="cd13292">
    <property type="entry name" value="PH_Osh1p_Osh2p_yeast"/>
    <property type="match status" value="1"/>
</dbReference>
<feature type="compositionally biased region" description="Low complexity" evidence="8">
    <location>
        <begin position="54"/>
        <end position="76"/>
    </location>
</feature>
<dbReference type="InterPro" id="IPR000648">
    <property type="entry name" value="Oxysterol-bd"/>
</dbReference>
<evidence type="ECO:0000256" key="5">
    <source>
        <dbReference type="ARBA" id="ARBA00023121"/>
    </source>
</evidence>
<dbReference type="RefSeq" id="XP_069230810.1">
    <property type="nucleotide sequence ID" value="XM_069372111.1"/>
</dbReference>
<keyword evidence="6" id="KW-0040">ANK repeat</keyword>
<dbReference type="Proteomes" id="UP000803884">
    <property type="component" value="Unassembled WGS sequence"/>
</dbReference>
<feature type="repeat" description="ANK" evidence="6">
    <location>
        <begin position="191"/>
        <end position="219"/>
    </location>
</feature>
<evidence type="ECO:0000313" key="11">
    <source>
        <dbReference type="Proteomes" id="UP000803884"/>
    </source>
</evidence>
<accession>A0AB34KVZ1</accession>
<reference evidence="10 11" key="1">
    <citation type="journal article" date="2020" name="Microbiol. Resour. Announc.">
        <title>Draft Genome Sequence of a Cladosporium Species Isolated from the Mesophotic Ascidian Didemnum maculosum.</title>
        <authorList>
            <person name="Gioti A."/>
            <person name="Siaperas R."/>
            <person name="Nikolaivits E."/>
            <person name="Le Goff G."/>
            <person name="Ouazzani J."/>
            <person name="Kotoulas G."/>
            <person name="Topakas E."/>
        </authorList>
    </citation>
    <scope>NUCLEOTIDE SEQUENCE [LARGE SCALE GENOMIC DNA]</scope>
    <source>
        <strain evidence="10 11">TM138-S3</strain>
    </source>
</reference>
<dbReference type="Gene3D" id="3.30.70.3490">
    <property type="match status" value="1"/>
</dbReference>
<dbReference type="Pfam" id="PF01237">
    <property type="entry name" value="Oxysterol_BP"/>
    <property type="match status" value="1"/>
</dbReference>
<dbReference type="PANTHER" id="PTHR10972:SF205">
    <property type="entry name" value="OXYSTEROL-BINDING PROTEIN 1"/>
    <property type="match status" value="1"/>
</dbReference>
<feature type="compositionally biased region" description="Basic and acidic residues" evidence="8">
    <location>
        <begin position="484"/>
        <end position="517"/>
    </location>
</feature>
<sequence length="1260" mass="140795">MDSDTANSSGGESHKRSKSGITRSLLNRVSSRGDTPQSPISQTNDSTMTTPADSSTSLPVRESSSSSLHPSASRSSNVGHRPHLSTTMSNTNSRLSMELPGSRDKDAEASPVTPSSATQGASIEQSVRLFKVFEALRNGDTAAISRAAKGDDNMRLEGTTILHLAIQCAELAVIEFVLSQQAADINARDRDGNTPLHVAAMLGRAPVVKLLLDDQKDINDALTNYQGKTPLDLARSPEIYQQLQLARSMFIDANVRKIQQLVSTSNYEGLETLLGESKVQALMDVNGPELATEASTTEHGGTLLHEAARKRDTKLAQILLLNGADPFRRDKKGKLPQDVTKDDRTKAILKKSPAAAAAQRSIQEKTILGDGMQAPSDSGPTSKESREMKGYLRKWTNYTSGYKLRWFVLEDGVLSYYKHQDDAGSACRGAINMRIAKLKMDPKDKLLFEIHGKSSVKYNLKANHEVEQKRWFWALNNAIQWAKDEEREESKRQEQESAALKEARKEQLERQHTREENVAQQSGNSLIPGTAVGLHTTASSQRAPSSIQDGTSAYEPSFVEDPLSKSLSRTNTATIEGDLDDDEEYGDDASSHEIRPANRDAFSITAQSAKLQLDLLEQVSAALKRQQKKQPDTQISHPDVAQALSSYETAVGNLKGLLLDLLRISKDHEAYWHYRLEREQNVRRLWEDSMARVAREQEELETRIGESEDKRKRTKRALREALEGQKPETSRTPSIQEDKEGEEAEQPVVDTSKPTLELPRESTSIRRRPTIAALTNNEVSDDEDDDEEEFFDAVDAGEVEVVDTMPPSSPPAKEVGMPTLGSVVDQKGVEQDVEAKAAGDEVALKKEDLAKDIQKSYKGYEDGVRKRLKLDADNRPKVGLWGILKSMIGKDMTKMTLPVSFNEPTSLLYRVVEDMEYTDLLNVAAERADSMERMVYVAAFAASEYASTIGRVAKPFNPLLGETYEYVRPDLGYRFFIEQVSHHPPVGAAYAESKNWDYYGESAVKSKFYGKSFEFNPLGTWFLRLRPASGGEELYTWKKVTSSVVGIITGNPTVDNYGPMEVKNWTTGETCILDFKAKGWKASSAYQVTGKVVGKDGYTSWSIGGRWNDKIYARHTPGYEADVSGSSSNQATLVWEAHERPTGIPFNITPFVVTLNDLPDRLRPIIAPTDSRLRPDQRAMEEGEYDFAAEEKNRVEEAQRARRKVREAKGEEFEPRWFKKAKHPITGEEFWDFTHQYWDVREDVAQGRRTWDQERLEEVF</sequence>
<dbReference type="Gene3D" id="2.40.160.120">
    <property type="match status" value="1"/>
</dbReference>
<dbReference type="PROSITE" id="PS50003">
    <property type="entry name" value="PH_DOMAIN"/>
    <property type="match status" value="1"/>
</dbReference>
<dbReference type="GO" id="GO:0006869">
    <property type="term" value="P:lipid transport"/>
    <property type="evidence" value="ECO:0007669"/>
    <property type="project" value="UniProtKB-KW"/>
</dbReference>
<dbReference type="GO" id="GO:0005886">
    <property type="term" value="C:plasma membrane"/>
    <property type="evidence" value="ECO:0007669"/>
    <property type="project" value="TreeGrafter"/>
</dbReference>
<evidence type="ECO:0000256" key="1">
    <source>
        <dbReference type="ARBA" id="ARBA00008842"/>
    </source>
</evidence>
<dbReference type="Pfam" id="PF00169">
    <property type="entry name" value="PH"/>
    <property type="match status" value="1"/>
</dbReference>
<dbReference type="FunFam" id="2.30.29.30:FF:000061">
    <property type="entry name" value="Oxysterol binding protein 1"/>
    <property type="match status" value="1"/>
</dbReference>
<feature type="domain" description="PH" evidence="9">
    <location>
        <begin position="385"/>
        <end position="480"/>
    </location>
</feature>
<evidence type="ECO:0000256" key="6">
    <source>
        <dbReference type="PROSITE-ProRule" id="PRU00023"/>
    </source>
</evidence>
<dbReference type="GO" id="GO:0097038">
    <property type="term" value="C:perinuclear endoplasmic reticulum"/>
    <property type="evidence" value="ECO:0007669"/>
    <property type="project" value="TreeGrafter"/>
</dbReference>
<evidence type="ECO:0000256" key="2">
    <source>
        <dbReference type="ARBA" id="ARBA00022448"/>
    </source>
</evidence>
<protein>
    <recommendedName>
        <fullName evidence="9">PH domain-containing protein</fullName>
    </recommendedName>
</protein>
<dbReference type="GO" id="GO:0005635">
    <property type="term" value="C:nuclear envelope"/>
    <property type="evidence" value="ECO:0007669"/>
    <property type="project" value="TreeGrafter"/>
</dbReference>
<dbReference type="InterPro" id="IPR011993">
    <property type="entry name" value="PH-like_dom_sf"/>
</dbReference>
<keyword evidence="4" id="KW-0445">Lipid transport</keyword>
<dbReference type="SUPFAM" id="SSF144000">
    <property type="entry name" value="Oxysterol-binding protein-like"/>
    <property type="match status" value="1"/>
</dbReference>
<evidence type="ECO:0000256" key="8">
    <source>
        <dbReference type="SAM" id="MobiDB-lite"/>
    </source>
</evidence>
<feature type="compositionally biased region" description="Polar residues" evidence="8">
    <location>
        <begin position="112"/>
        <end position="121"/>
    </location>
</feature>
<evidence type="ECO:0000313" key="10">
    <source>
        <dbReference type="EMBL" id="KAL1587705.1"/>
    </source>
</evidence>
<dbReference type="Pfam" id="PF12796">
    <property type="entry name" value="Ank_2"/>
    <property type="match status" value="1"/>
</dbReference>
<gene>
    <name evidence="10" type="ORF">WHR41_03505</name>
</gene>
<dbReference type="EMBL" id="JAAQHG020000009">
    <property type="protein sequence ID" value="KAL1587705.1"/>
    <property type="molecule type" value="Genomic_DNA"/>
</dbReference>
<dbReference type="Pfam" id="PF00023">
    <property type="entry name" value="Ank"/>
    <property type="match status" value="1"/>
</dbReference>
<dbReference type="PROSITE" id="PS50088">
    <property type="entry name" value="ANK_REPEAT"/>
    <property type="match status" value="3"/>
</dbReference>
<dbReference type="GO" id="GO:0006897">
    <property type="term" value="P:endocytosis"/>
    <property type="evidence" value="ECO:0007669"/>
    <property type="project" value="TreeGrafter"/>
</dbReference>
<dbReference type="FunFam" id="1.25.40.20:FF:000281">
    <property type="entry name" value="Oxysterol binding protein (Osh1)"/>
    <property type="match status" value="1"/>
</dbReference>
<dbReference type="SUPFAM" id="SSF48403">
    <property type="entry name" value="Ankyrin repeat"/>
    <property type="match status" value="1"/>
</dbReference>
<dbReference type="AlphaFoldDB" id="A0AB34KVZ1"/>
<dbReference type="GeneID" id="96004949"/>
<feature type="compositionally biased region" description="Polar residues" evidence="8">
    <location>
        <begin position="518"/>
        <end position="527"/>
    </location>
</feature>
<dbReference type="InterPro" id="IPR037239">
    <property type="entry name" value="OSBP_sf"/>
</dbReference>
<comment type="similarity">
    <text evidence="1 7">Belongs to the OSBP family.</text>
</comment>
<dbReference type="PROSITE" id="PS01013">
    <property type="entry name" value="OSBP"/>
    <property type="match status" value="1"/>
</dbReference>
<proteinExistence type="inferred from homology"/>
<organism evidence="10 11">
    <name type="scientific">Cladosporium halotolerans</name>
    <dbReference type="NCBI Taxonomy" id="1052096"/>
    <lineage>
        <taxon>Eukaryota</taxon>
        <taxon>Fungi</taxon>
        <taxon>Dikarya</taxon>
        <taxon>Ascomycota</taxon>
        <taxon>Pezizomycotina</taxon>
        <taxon>Dothideomycetes</taxon>
        <taxon>Dothideomycetidae</taxon>
        <taxon>Cladosporiales</taxon>
        <taxon>Cladosporiaceae</taxon>
        <taxon>Cladosporium</taxon>
    </lineage>
</organism>
<keyword evidence="11" id="KW-1185">Reference proteome</keyword>
<dbReference type="GO" id="GO:0005829">
    <property type="term" value="C:cytosol"/>
    <property type="evidence" value="ECO:0007669"/>
    <property type="project" value="TreeGrafter"/>
</dbReference>
<dbReference type="GO" id="GO:0034727">
    <property type="term" value="P:piecemeal microautophagy of the nucleus"/>
    <property type="evidence" value="ECO:0007669"/>
    <property type="project" value="TreeGrafter"/>
</dbReference>